<evidence type="ECO:0000313" key="3">
    <source>
        <dbReference type="Proteomes" id="UP000294752"/>
    </source>
</evidence>
<feature type="region of interest" description="Disordered" evidence="1">
    <location>
        <begin position="25"/>
        <end position="44"/>
    </location>
</feature>
<protein>
    <submittedName>
        <fullName evidence="2">Uncharacterized protein</fullName>
    </submittedName>
</protein>
<dbReference type="EMBL" id="SNZV01000001">
    <property type="protein sequence ID" value="TDS17143.1"/>
    <property type="molecule type" value="Genomic_DNA"/>
</dbReference>
<dbReference type="AlphaFoldDB" id="A0A4R7D7I8"/>
<gene>
    <name evidence="2" type="ORF">B0I21_1014</name>
</gene>
<proteinExistence type="predicted"/>
<comment type="caution">
    <text evidence="2">The sequence shown here is derived from an EMBL/GenBank/DDBJ whole genome shotgun (WGS) entry which is preliminary data.</text>
</comment>
<accession>A0A4R7D7I8</accession>
<evidence type="ECO:0000256" key="1">
    <source>
        <dbReference type="SAM" id="MobiDB-lite"/>
    </source>
</evidence>
<reference evidence="2 3" key="1">
    <citation type="submission" date="2019-03" db="EMBL/GenBank/DDBJ databases">
        <title>Genomic Encyclopedia of Type Strains, Phase III (KMG-III): the genomes of soil and plant-associated and newly described type strains.</title>
        <authorList>
            <person name="Whitman W."/>
        </authorList>
    </citation>
    <scope>NUCLEOTIDE SEQUENCE [LARGE SCALE GENOMIC DNA]</scope>
    <source>
        <strain evidence="2 3">CGMCC 1.12801</strain>
    </source>
</reference>
<organism evidence="2 3">
    <name type="scientific">Sphingobacterium paludis</name>
    <dbReference type="NCBI Taxonomy" id="1476465"/>
    <lineage>
        <taxon>Bacteria</taxon>
        <taxon>Pseudomonadati</taxon>
        <taxon>Bacteroidota</taxon>
        <taxon>Sphingobacteriia</taxon>
        <taxon>Sphingobacteriales</taxon>
        <taxon>Sphingobacteriaceae</taxon>
        <taxon>Sphingobacterium</taxon>
    </lineage>
</organism>
<dbReference type="Proteomes" id="UP000294752">
    <property type="component" value="Unassembled WGS sequence"/>
</dbReference>
<keyword evidence="3" id="KW-1185">Reference proteome</keyword>
<evidence type="ECO:0000313" key="2">
    <source>
        <dbReference type="EMBL" id="TDS17143.1"/>
    </source>
</evidence>
<sequence length="61" mass="6989">MFFYSFISHVAVEAIYKRKLFFQEGSDSKGSSGTGRKKEKGISYDASKTKRSLLQFDSIRE</sequence>
<name>A0A4R7D7I8_9SPHI</name>